<dbReference type="InterPro" id="IPR035706">
    <property type="entry name" value="AAA_9"/>
</dbReference>
<dbReference type="EMBL" id="JWIN03000016">
    <property type="protein sequence ID" value="KAB1264841.1"/>
    <property type="molecule type" value="Genomic_DNA"/>
</dbReference>
<organism evidence="19 20">
    <name type="scientific">Camelus dromedarius</name>
    <name type="common">Dromedary</name>
    <name type="synonym">Arabian camel</name>
    <dbReference type="NCBI Taxonomy" id="9838"/>
    <lineage>
        <taxon>Eukaryota</taxon>
        <taxon>Metazoa</taxon>
        <taxon>Chordata</taxon>
        <taxon>Craniata</taxon>
        <taxon>Vertebrata</taxon>
        <taxon>Euteleostomi</taxon>
        <taxon>Mammalia</taxon>
        <taxon>Eutheria</taxon>
        <taxon>Laurasiatheria</taxon>
        <taxon>Artiodactyla</taxon>
        <taxon>Tylopoda</taxon>
        <taxon>Camelidae</taxon>
        <taxon>Camelus</taxon>
    </lineage>
</organism>
<protein>
    <submittedName>
        <fullName evidence="19">Dynein heavy chain 9</fullName>
    </submittedName>
</protein>
<feature type="region of interest" description="Disordered" evidence="15">
    <location>
        <begin position="174"/>
        <end position="233"/>
    </location>
</feature>
<keyword evidence="20" id="KW-1185">Reference proteome</keyword>
<evidence type="ECO:0000256" key="5">
    <source>
        <dbReference type="ARBA" id="ARBA00022737"/>
    </source>
</evidence>
<dbReference type="Pfam" id="PF12777">
    <property type="entry name" value="MT"/>
    <property type="match status" value="1"/>
</dbReference>
<dbReference type="GO" id="GO:0045505">
    <property type="term" value="F:dynein intermediate chain binding"/>
    <property type="evidence" value="ECO:0007669"/>
    <property type="project" value="InterPro"/>
</dbReference>
<keyword evidence="4" id="KW-0493">Microtubule</keyword>
<keyword evidence="5" id="KW-0677">Repeat</keyword>
<evidence type="ECO:0000256" key="11">
    <source>
        <dbReference type="ARBA" id="ARBA00023175"/>
    </source>
</evidence>
<dbReference type="PANTHER" id="PTHR46961:SF16">
    <property type="entry name" value="DYNEIN AXONEMAL HEAVY CHAIN 17-RELATED"/>
    <property type="match status" value="1"/>
</dbReference>
<sequence>MLCFSAGEIPELYSDDEVENIISNVRNEVKSRGLVDNTENCWKFFIDRVRRQLKVTLCFSPVGNTLRVRSRKFPAIVNCTAIDWFHEWPQQALESVSLRFLQSSEGIEPTVKPSISKFMAFVHTSVNQTSQSYLSNEQRYNYTTPKSFLEFIRLYQSLLCGKRRQLESRTQRLESGLRKLHGTAAQVSGPTGLRRGPRGHGHGTAGSRPGDGGVTATPSAARSSRGPGAMDQGWAELGSQRAHPQLQCGGSLSPTQGPRDIRLPSLLLFIVSSLFSPFLLFSPTLSPFIFGALRDPESVADNEDSVFSFSRQSLLNQEKPGCTNSKPAASLLQVDDLKAKLATQQVELKQKNEDADKLIQVVGVETDKVSREKAVANEEERKVALIMLEVKQKQKDCEEDLAKAEPALTAAQAALNTLNKTNLTELKSFGSPPPAVSNVTAAVMALVAPGGKVPKDRSWKAAKVTMAKVDSFLDSLVHFDKENIHENSLKAIRPYLQDPEFNPEFVATKSSAAAGLCSWVINIVRFYEVFCDVEPKRQALSKATSDLAAAQERLAAVRAKIAHLNENLAKLTSKFEKATADKLKCQQEAEVTAGTISLANRLVSVGGLASENVRWAEAVQDFKQQERKLCGDVLLSTAFISYLGFFTKKYRQSLMDGTWRPYLSQLQVPIPVTPMLDPLKMLTDDADVAAWQNEGLPADRMSTENATILLHCERWPLLVDPQLQGIKWIKNKYGAALRVTQIGQKSYLQTVERALEDGDVVLIENLEESIDPVLGPLLGREVIKKGRFIKIGDKECEYNPEFRLILHTKLASPHYQPEVQAQATLINFTVTRAGLEDQLLAAVVSMERPDLEQLKSDLTKQQNGFKITLKTLEDNLLSRLSSASGNFLGETALVESLEVTKQTAAEIEKKVSPGSQGWEAEALLLCPASCPQAFSVVFRKAVEKAAANESLRERVANLTDSITFSVYQHTARGLFECDKLTYLAQLTFQILLMNQEVGAAELDFLLRSPVQTGIPSPVEFLSRQAWGGIKALSSMEEFCNLDRDIEGSAKTWKKFVESECPEKEKLPQEWKSKTALQRLCVLRALRPDRMTYALR</sequence>
<evidence type="ECO:0000256" key="1">
    <source>
        <dbReference type="ARBA" id="ARBA00004430"/>
    </source>
</evidence>
<dbReference type="Gene3D" id="6.10.140.1060">
    <property type="match status" value="1"/>
</dbReference>
<comment type="subcellular location">
    <subcellularLocation>
        <location evidence="1">Cytoplasm</location>
        <location evidence="1">Cytoskeleton</location>
        <location evidence="1">Cilium axoneme</location>
    </subcellularLocation>
</comment>
<name>A0A5N4D139_CAMDR</name>
<dbReference type="Gene3D" id="1.10.8.1220">
    <property type="match status" value="1"/>
</dbReference>
<evidence type="ECO:0000313" key="20">
    <source>
        <dbReference type="Proteomes" id="UP000299084"/>
    </source>
</evidence>
<evidence type="ECO:0000256" key="2">
    <source>
        <dbReference type="ARBA" id="ARBA00008887"/>
    </source>
</evidence>
<dbReference type="FunFam" id="1.20.920.20:FF:000003">
    <property type="entry name" value="Dynein axonemal heavy chain 17"/>
    <property type="match status" value="1"/>
</dbReference>
<evidence type="ECO:0000256" key="13">
    <source>
        <dbReference type="ARBA" id="ARBA00023273"/>
    </source>
</evidence>
<dbReference type="Gene3D" id="1.20.920.20">
    <property type="match status" value="2"/>
</dbReference>
<evidence type="ECO:0000256" key="12">
    <source>
        <dbReference type="ARBA" id="ARBA00023212"/>
    </source>
</evidence>
<dbReference type="PANTHER" id="PTHR46961">
    <property type="entry name" value="DYNEIN HEAVY CHAIN 1, AXONEMAL-LIKE PROTEIN"/>
    <property type="match status" value="1"/>
</dbReference>
<dbReference type="Pfam" id="PF12780">
    <property type="entry name" value="AAA_8"/>
    <property type="match status" value="1"/>
</dbReference>
<dbReference type="GO" id="GO:0051959">
    <property type="term" value="F:dynein light intermediate chain binding"/>
    <property type="evidence" value="ECO:0007669"/>
    <property type="project" value="InterPro"/>
</dbReference>
<evidence type="ECO:0000256" key="6">
    <source>
        <dbReference type="ARBA" id="ARBA00022741"/>
    </source>
</evidence>
<feature type="domain" description="Dynein heavy chain AAA module D4" evidence="17">
    <location>
        <begin position="5"/>
        <end position="158"/>
    </location>
</feature>
<keyword evidence="9 14" id="KW-0175">Coiled coil</keyword>
<keyword evidence="6" id="KW-0547">Nucleotide-binding</keyword>
<feature type="coiled-coil region" evidence="14">
    <location>
        <begin position="540"/>
        <end position="581"/>
    </location>
</feature>
<dbReference type="InterPro" id="IPR024317">
    <property type="entry name" value="Dynein_heavy_chain_D4_dom"/>
</dbReference>
<dbReference type="AlphaFoldDB" id="A0A5N4D139"/>
<comment type="similarity">
    <text evidence="2">Belongs to the dynein heavy chain family.</text>
</comment>
<evidence type="ECO:0000256" key="4">
    <source>
        <dbReference type="ARBA" id="ARBA00022701"/>
    </source>
</evidence>
<dbReference type="Pfam" id="PF12781">
    <property type="entry name" value="AAA_9"/>
    <property type="match status" value="1"/>
</dbReference>
<comment type="caution">
    <text evidence="19">The sequence shown here is derived from an EMBL/GenBank/DDBJ whole genome shotgun (WGS) entry which is preliminary data.</text>
</comment>
<dbReference type="Proteomes" id="UP000299084">
    <property type="component" value="Unassembled WGS sequence"/>
</dbReference>
<dbReference type="InterPro" id="IPR026983">
    <property type="entry name" value="DHC"/>
</dbReference>
<dbReference type="Gene3D" id="3.40.50.300">
    <property type="entry name" value="P-loop containing nucleotide triphosphate hydrolases"/>
    <property type="match status" value="2"/>
</dbReference>
<reference evidence="19 20" key="1">
    <citation type="journal article" date="2019" name="Mol. Ecol. Resour.">
        <title>Improving Illumina assemblies with Hi-C and long reads: an example with the North African dromedary.</title>
        <authorList>
            <person name="Elbers J.P."/>
            <person name="Rogers M.F."/>
            <person name="Perelman P.L."/>
            <person name="Proskuryakova A.A."/>
            <person name="Serdyukova N.A."/>
            <person name="Johnson W.E."/>
            <person name="Horin P."/>
            <person name="Corander J."/>
            <person name="Murphy D."/>
            <person name="Burger P.A."/>
        </authorList>
    </citation>
    <scope>NUCLEOTIDE SEQUENCE [LARGE SCALE GENOMIC DNA]</scope>
    <source>
        <strain evidence="19">Drom800</strain>
        <tissue evidence="19">Blood</tissue>
    </source>
</reference>
<keyword evidence="10" id="KW-0969">Cilium</keyword>
<dbReference type="GO" id="GO:0005930">
    <property type="term" value="C:axoneme"/>
    <property type="evidence" value="ECO:0007669"/>
    <property type="project" value="UniProtKB-SubCell"/>
</dbReference>
<dbReference type="GO" id="GO:0007018">
    <property type="term" value="P:microtubule-based movement"/>
    <property type="evidence" value="ECO:0007669"/>
    <property type="project" value="InterPro"/>
</dbReference>
<accession>A0A5N4D139</accession>
<evidence type="ECO:0000313" key="19">
    <source>
        <dbReference type="EMBL" id="KAB1264841.1"/>
    </source>
</evidence>
<keyword evidence="12" id="KW-0206">Cytoskeleton</keyword>
<keyword evidence="3" id="KW-0963">Cytoplasm</keyword>
<evidence type="ECO:0000256" key="7">
    <source>
        <dbReference type="ARBA" id="ARBA00022840"/>
    </source>
</evidence>
<dbReference type="GO" id="GO:0005874">
    <property type="term" value="C:microtubule"/>
    <property type="evidence" value="ECO:0007669"/>
    <property type="project" value="UniProtKB-KW"/>
</dbReference>
<keyword evidence="13" id="KW-0966">Cell projection</keyword>
<evidence type="ECO:0000256" key="10">
    <source>
        <dbReference type="ARBA" id="ARBA00023069"/>
    </source>
</evidence>
<dbReference type="GO" id="GO:0005524">
    <property type="term" value="F:ATP binding"/>
    <property type="evidence" value="ECO:0007669"/>
    <property type="project" value="UniProtKB-KW"/>
</dbReference>
<dbReference type="GO" id="GO:0030286">
    <property type="term" value="C:dynein complex"/>
    <property type="evidence" value="ECO:0007669"/>
    <property type="project" value="UniProtKB-KW"/>
</dbReference>
<evidence type="ECO:0000256" key="3">
    <source>
        <dbReference type="ARBA" id="ARBA00022490"/>
    </source>
</evidence>
<dbReference type="InterPro" id="IPR024743">
    <property type="entry name" value="Dynein_HC_stalk"/>
</dbReference>
<keyword evidence="7" id="KW-0067">ATP-binding</keyword>
<evidence type="ECO:0000256" key="9">
    <source>
        <dbReference type="ARBA" id="ARBA00023054"/>
    </source>
</evidence>
<proteinExistence type="inferred from homology"/>
<evidence type="ECO:0000256" key="15">
    <source>
        <dbReference type="SAM" id="MobiDB-lite"/>
    </source>
</evidence>
<evidence type="ECO:0000256" key="14">
    <source>
        <dbReference type="SAM" id="Coils"/>
    </source>
</evidence>
<evidence type="ECO:0000259" key="16">
    <source>
        <dbReference type="Pfam" id="PF12777"/>
    </source>
</evidence>
<feature type="domain" description="Dynein heavy chain coiled coil stalk" evidence="16">
    <location>
        <begin position="332"/>
        <end position="663"/>
    </location>
</feature>
<keyword evidence="8" id="KW-0243">Dynein</keyword>
<evidence type="ECO:0000256" key="8">
    <source>
        <dbReference type="ARBA" id="ARBA00023017"/>
    </source>
</evidence>
<dbReference type="FunFam" id="3.40.50.300:FF:000049">
    <property type="entry name" value="Dynein, axonemal, heavy chain 5"/>
    <property type="match status" value="1"/>
</dbReference>
<feature type="domain" description="Dynein heavy chain ATP-binding dynein motor region" evidence="18">
    <location>
        <begin position="690"/>
        <end position="907"/>
    </location>
</feature>
<gene>
    <name evidence="19" type="ORF">Cadr_000018560</name>
</gene>
<dbReference type="InterPro" id="IPR027417">
    <property type="entry name" value="P-loop_NTPase"/>
</dbReference>
<evidence type="ECO:0000259" key="18">
    <source>
        <dbReference type="Pfam" id="PF12781"/>
    </source>
</evidence>
<evidence type="ECO:0000259" key="17">
    <source>
        <dbReference type="Pfam" id="PF12780"/>
    </source>
</evidence>
<keyword evidence="11" id="KW-0505">Motor protein</keyword>